<evidence type="ECO:0000313" key="1">
    <source>
        <dbReference type="EMBL" id="MBC3798390.1"/>
    </source>
</evidence>
<reference evidence="1 2" key="1">
    <citation type="journal article" date="2020" name="mSystems">
        <title>Defining Genomic and Predicted Metabolic Features of the Acetobacterium Genus.</title>
        <authorList>
            <person name="Ross D.E."/>
            <person name="Marshall C.W."/>
            <person name="Gulliver D."/>
            <person name="May H.D."/>
            <person name="Norman R.S."/>
        </authorList>
    </citation>
    <scope>NUCLEOTIDE SEQUENCE [LARGE SCALE GENOMIC DNA]</scope>
    <source>
        <strain evidence="1 2">DSM 9173</strain>
    </source>
</reference>
<comment type="caution">
    <text evidence="1">The sequence shown here is derived from an EMBL/GenBank/DDBJ whole genome shotgun (WGS) entry which is preliminary data.</text>
</comment>
<protein>
    <submittedName>
        <fullName evidence="1">Uncharacterized protein</fullName>
    </submittedName>
</protein>
<dbReference type="Proteomes" id="UP000653358">
    <property type="component" value="Unassembled WGS sequence"/>
</dbReference>
<keyword evidence="2" id="KW-1185">Reference proteome</keyword>
<dbReference type="RefSeq" id="WP_186843857.1">
    <property type="nucleotide sequence ID" value="NZ_RXYB01000002.1"/>
</dbReference>
<name>A0ABR6WPG5_9FIRM</name>
<evidence type="ECO:0000313" key="2">
    <source>
        <dbReference type="Proteomes" id="UP000653358"/>
    </source>
</evidence>
<dbReference type="EMBL" id="WJBB01000027">
    <property type="protein sequence ID" value="MBC3798390.1"/>
    <property type="molecule type" value="Genomic_DNA"/>
</dbReference>
<accession>A0ABR6WPG5</accession>
<sequence length="47" mass="5694">MNSKLEFDSEFCNVRYMESDNVVFLRWNRAISNTNITSRWIRKMTCS</sequence>
<organism evidence="1 2">
    <name type="scientific">Acetobacterium tundrae</name>
    <dbReference type="NCBI Taxonomy" id="132932"/>
    <lineage>
        <taxon>Bacteria</taxon>
        <taxon>Bacillati</taxon>
        <taxon>Bacillota</taxon>
        <taxon>Clostridia</taxon>
        <taxon>Eubacteriales</taxon>
        <taxon>Eubacteriaceae</taxon>
        <taxon>Acetobacterium</taxon>
    </lineage>
</organism>
<proteinExistence type="predicted"/>
<gene>
    <name evidence="1" type="ORF">GH807_15255</name>
</gene>